<keyword evidence="1 3" id="KW-0378">Hydrolase</keyword>
<comment type="caution">
    <text evidence="3">The sequence shown here is derived from an EMBL/GenBank/DDBJ whole genome shotgun (WGS) entry which is preliminary data.</text>
</comment>
<organism evidence="3 4">
    <name type="scientific">Roseiconus lacunae</name>
    <dbReference type="NCBI Taxonomy" id="2605694"/>
    <lineage>
        <taxon>Bacteria</taxon>
        <taxon>Pseudomonadati</taxon>
        <taxon>Planctomycetota</taxon>
        <taxon>Planctomycetia</taxon>
        <taxon>Pirellulales</taxon>
        <taxon>Pirellulaceae</taxon>
        <taxon>Roseiconus</taxon>
    </lineage>
</organism>
<dbReference type="RefSeq" id="WP_289164792.1">
    <property type="nucleotide sequence ID" value="NZ_JASZZN010000013.1"/>
</dbReference>
<dbReference type="Gene3D" id="3.40.710.10">
    <property type="entry name" value="DD-peptidase/beta-lactamase superfamily"/>
    <property type="match status" value="1"/>
</dbReference>
<dbReference type="InterPro" id="IPR001466">
    <property type="entry name" value="Beta-lactam-related"/>
</dbReference>
<keyword evidence="4" id="KW-1185">Reference proteome</keyword>
<evidence type="ECO:0000259" key="2">
    <source>
        <dbReference type="Pfam" id="PF00144"/>
    </source>
</evidence>
<proteinExistence type="predicted"/>
<dbReference type="PANTHER" id="PTHR43283:SF11">
    <property type="entry name" value="BETA-LACTAMASE-RELATED DOMAIN-CONTAINING PROTEIN"/>
    <property type="match status" value="1"/>
</dbReference>
<evidence type="ECO:0000313" key="3">
    <source>
        <dbReference type="EMBL" id="MDM4017335.1"/>
    </source>
</evidence>
<evidence type="ECO:0000313" key="4">
    <source>
        <dbReference type="Proteomes" id="UP001239462"/>
    </source>
</evidence>
<dbReference type="GO" id="GO:0016787">
    <property type="term" value="F:hydrolase activity"/>
    <property type="evidence" value="ECO:0007669"/>
    <property type="project" value="UniProtKB-KW"/>
</dbReference>
<sequence>MNTHTLRAEIKSKAPQEQPSMCTRRQMMSAGLGVSIAAGFCWPGASLPRLQADEFNLGEIETLIAGAITAGDLPGAVVSCAGRGQIHYRQTFGHRWLSPDLTRLTDDTVFDLASITKSVATATSVALLYQGGNIDPKATVKHYLPEFKGRGKDAITVEQCLLHTSGLTPDNALADYLSGSEIAWENICGLGLRSEPGIKFSYSDVGFIVLGKLVERISGMTIDRFASERIFQPLQMPDTGFNPPAALKPRIAPTENDGDGWVWGRVHDPRAHAMGGVAGHAGLFSTADDLTKFGQALLAASRGESDWMKESTLHWMSHPHPVPASEPRGTRALGWDHRSPYSRNRGQAFSEQAFGHGGFTGTVLWIDPTKELVFVWLSSRLYPDGKGTVNALAGNVATILGKQFG</sequence>
<evidence type="ECO:0000256" key="1">
    <source>
        <dbReference type="ARBA" id="ARBA00022801"/>
    </source>
</evidence>
<dbReference type="Proteomes" id="UP001239462">
    <property type="component" value="Unassembled WGS sequence"/>
</dbReference>
<reference evidence="3 4" key="1">
    <citation type="submission" date="2023-06" db="EMBL/GenBank/DDBJ databases">
        <title>Roseiconus lacunae JC819 isolated from Gulf of Mannar region, Tamil Nadu.</title>
        <authorList>
            <person name="Pk S."/>
            <person name="Ch S."/>
            <person name="Ch V.R."/>
        </authorList>
    </citation>
    <scope>NUCLEOTIDE SEQUENCE [LARGE SCALE GENOMIC DNA]</scope>
    <source>
        <strain evidence="3 4">JC819</strain>
    </source>
</reference>
<dbReference type="SUPFAM" id="SSF56601">
    <property type="entry name" value="beta-lactamase/transpeptidase-like"/>
    <property type="match status" value="1"/>
</dbReference>
<dbReference type="InterPro" id="IPR012338">
    <property type="entry name" value="Beta-lactam/transpept-like"/>
</dbReference>
<dbReference type="Pfam" id="PF00144">
    <property type="entry name" value="Beta-lactamase"/>
    <property type="match status" value="1"/>
</dbReference>
<accession>A0ABT7PLI6</accession>
<dbReference type="EMBL" id="JASZZN010000013">
    <property type="protein sequence ID" value="MDM4017335.1"/>
    <property type="molecule type" value="Genomic_DNA"/>
</dbReference>
<dbReference type="PANTHER" id="PTHR43283">
    <property type="entry name" value="BETA-LACTAMASE-RELATED"/>
    <property type="match status" value="1"/>
</dbReference>
<protein>
    <submittedName>
        <fullName evidence="3">Serine hydrolase domain-containing protein</fullName>
        <ecNumber evidence="3">3.1.1.103</ecNumber>
    </submittedName>
</protein>
<gene>
    <name evidence="3" type="ORF">QTN89_17945</name>
</gene>
<feature type="domain" description="Beta-lactamase-related" evidence="2">
    <location>
        <begin position="62"/>
        <end position="391"/>
    </location>
</feature>
<name>A0ABT7PLI6_9BACT</name>
<dbReference type="EC" id="3.1.1.103" evidence="3"/>
<dbReference type="InterPro" id="IPR050789">
    <property type="entry name" value="Diverse_Enzym_Activities"/>
</dbReference>